<dbReference type="PANTHER" id="PTHR10877:SF150">
    <property type="entry name" value="REJ DOMAIN-CONTAINING PROTEIN"/>
    <property type="match status" value="1"/>
</dbReference>
<accession>A0A482WP46</accession>
<evidence type="ECO:0000256" key="1">
    <source>
        <dbReference type="ARBA" id="ARBA00004141"/>
    </source>
</evidence>
<evidence type="ECO:0000256" key="2">
    <source>
        <dbReference type="ARBA" id="ARBA00007200"/>
    </source>
</evidence>
<evidence type="ECO:0000256" key="4">
    <source>
        <dbReference type="ARBA" id="ARBA00022989"/>
    </source>
</evidence>
<evidence type="ECO:0000256" key="5">
    <source>
        <dbReference type="ARBA" id="ARBA00023136"/>
    </source>
</evidence>
<dbReference type="SMR" id="A0A482WP46"/>
<dbReference type="GO" id="GO:0050982">
    <property type="term" value="P:detection of mechanical stimulus"/>
    <property type="evidence" value="ECO:0007669"/>
    <property type="project" value="TreeGrafter"/>
</dbReference>
<evidence type="ECO:0000259" key="6">
    <source>
        <dbReference type="Pfam" id="PF20519"/>
    </source>
</evidence>
<gene>
    <name evidence="7" type="ORF">LSTR_LSTR014257</name>
</gene>
<comment type="similarity">
    <text evidence="2">Belongs to the polycystin family.</text>
</comment>
<proteinExistence type="inferred from homology"/>
<dbReference type="InterPro" id="IPR046791">
    <property type="entry name" value="Polycystin_dom"/>
</dbReference>
<comment type="caution">
    <text evidence="7">The sequence shown here is derived from an EMBL/GenBank/DDBJ whole genome shotgun (WGS) entry which is preliminary data.</text>
</comment>
<keyword evidence="5" id="KW-0472">Membrane</keyword>
<keyword evidence="3" id="KW-0812">Transmembrane</keyword>
<feature type="non-terminal residue" evidence="7">
    <location>
        <position position="1"/>
    </location>
</feature>
<dbReference type="EMBL" id="QKKF02028989">
    <property type="protein sequence ID" value="RZF35268.1"/>
    <property type="molecule type" value="Genomic_DNA"/>
</dbReference>
<dbReference type="AlphaFoldDB" id="A0A482WP46"/>
<dbReference type="InterPro" id="IPR051223">
    <property type="entry name" value="Polycystin"/>
</dbReference>
<keyword evidence="8" id="KW-1185">Reference proteome</keyword>
<sequence length="249" mass="29641">FYRYMKGNLLPSLYLKGKLYDKEDSQIPYTNDCFNMLVKIPQIRQRRVVRGLCRVPEILRNLTDECQALLNDDTEDKSTYEYSWQKLDRHKLNTDMVSPWKYQEEDLLKRLGTTDTTVRDMKGYTAKLDQTLQKSVEKLNYLINNNWIDALTRELFVELILYNVNTHMFCLVRLQVFHAANGIYRTHIEVDSSVIDLVKTNYVALFAIFVSMSCQVNDFSELFHKETDHSKADFTFYNDRYQYLKLWNT</sequence>
<dbReference type="GO" id="GO:0005262">
    <property type="term" value="F:calcium channel activity"/>
    <property type="evidence" value="ECO:0007669"/>
    <property type="project" value="TreeGrafter"/>
</dbReference>
<reference evidence="7 8" key="1">
    <citation type="journal article" date="2017" name="Gigascience">
        <title>Genome sequence of the small brown planthopper, Laodelphax striatellus.</title>
        <authorList>
            <person name="Zhu J."/>
            <person name="Jiang F."/>
            <person name="Wang X."/>
            <person name="Yang P."/>
            <person name="Bao Y."/>
            <person name="Zhao W."/>
            <person name="Wang W."/>
            <person name="Lu H."/>
            <person name="Wang Q."/>
            <person name="Cui N."/>
            <person name="Li J."/>
            <person name="Chen X."/>
            <person name="Luo L."/>
            <person name="Yu J."/>
            <person name="Kang L."/>
            <person name="Cui F."/>
        </authorList>
    </citation>
    <scope>NUCLEOTIDE SEQUENCE [LARGE SCALE GENOMIC DNA]</scope>
    <source>
        <strain evidence="7">Lst14</strain>
    </source>
</reference>
<evidence type="ECO:0000313" key="7">
    <source>
        <dbReference type="EMBL" id="RZF35268.1"/>
    </source>
</evidence>
<name>A0A482WP46_LAOST</name>
<dbReference type="Proteomes" id="UP000291343">
    <property type="component" value="Unassembled WGS sequence"/>
</dbReference>
<dbReference type="InParanoid" id="A0A482WP46"/>
<feature type="domain" description="Polycystin" evidence="6">
    <location>
        <begin position="1"/>
        <end position="192"/>
    </location>
</feature>
<dbReference type="STRING" id="195883.A0A482WP46"/>
<dbReference type="Pfam" id="PF20519">
    <property type="entry name" value="Polycystin_dom"/>
    <property type="match status" value="1"/>
</dbReference>
<protein>
    <recommendedName>
        <fullName evidence="6">Polycystin domain-containing protein</fullName>
    </recommendedName>
</protein>
<evidence type="ECO:0000313" key="8">
    <source>
        <dbReference type="Proteomes" id="UP000291343"/>
    </source>
</evidence>
<evidence type="ECO:0000256" key="3">
    <source>
        <dbReference type="ARBA" id="ARBA00022692"/>
    </source>
</evidence>
<dbReference type="GO" id="GO:0016020">
    <property type="term" value="C:membrane"/>
    <property type="evidence" value="ECO:0007669"/>
    <property type="project" value="UniProtKB-SubCell"/>
</dbReference>
<dbReference type="PANTHER" id="PTHR10877">
    <property type="entry name" value="POLYCYSTIN FAMILY MEMBER"/>
    <property type="match status" value="1"/>
</dbReference>
<organism evidence="7 8">
    <name type="scientific">Laodelphax striatellus</name>
    <name type="common">Small brown planthopper</name>
    <name type="synonym">Delphax striatella</name>
    <dbReference type="NCBI Taxonomy" id="195883"/>
    <lineage>
        <taxon>Eukaryota</taxon>
        <taxon>Metazoa</taxon>
        <taxon>Ecdysozoa</taxon>
        <taxon>Arthropoda</taxon>
        <taxon>Hexapoda</taxon>
        <taxon>Insecta</taxon>
        <taxon>Pterygota</taxon>
        <taxon>Neoptera</taxon>
        <taxon>Paraneoptera</taxon>
        <taxon>Hemiptera</taxon>
        <taxon>Auchenorrhyncha</taxon>
        <taxon>Fulgoroidea</taxon>
        <taxon>Delphacidae</taxon>
        <taxon>Criomorphinae</taxon>
        <taxon>Laodelphax</taxon>
    </lineage>
</organism>
<comment type="subcellular location">
    <subcellularLocation>
        <location evidence="1">Membrane</location>
        <topology evidence="1">Multi-pass membrane protein</topology>
    </subcellularLocation>
</comment>
<keyword evidence="4" id="KW-1133">Transmembrane helix</keyword>
<dbReference type="OrthoDB" id="444119at2759"/>